<dbReference type="EMBL" id="JAWDGP010003667">
    <property type="protein sequence ID" value="KAK3771884.1"/>
    <property type="molecule type" value="Genomic_DNA"/>
</dbReference>
<keyword evidence="2" id="KW-1185">Reference proteome</keyword>
<proteinExistence type="predicted"/>
<name>A0AAE1DIE6_9GAST</name>
<protein>
    <submittedName>
        <fullName evidence="1">Uncharacterized protein</fullName>
    </submittedName>
</protein>
<sequence length="158" mass="17591">MTRLKMTSKPGLDGLASTICDDNSFHLVSRGRKTVVVVKNTKKDKAKTRRIPDRASVAEYPEVARFRDRCQLHVLGFVKFRYRKDAQEATRGAQNGLTVGGAESRSSLQIASILPELRSVKCGARGGPEKIQIATWCQKSQELIFSHAGAMLVKIYWV</sequence>
<evidence type="ECO:0000313" key="2">
    <source>
        <dbReference type="Proteomes" id="UP001283361"/>
    </source>
</evidence>
<reference evidence="1" key="1">
    <citation type="journal article" date="2023" name="G3 (Bethesda)">
        <title>A reference genome for the long-term kleptoplast-retaining sea slug Elysia crispata morphotype clarki.</title>
        <authorList>
            <person name="Eastman K.E."/>
            <person name="Pendleton A.L."/>
            <person name="Shaikh M.A."/>
            <person name="Suttiyut T."/>
            <person name="Ogas R."/>
            <person name="Tomko P."/>
            <person name="Gavelis G."/>
            <person name="Widhalm J.R."/>
            <person name="Wisecaver J.H."/>
        </authorList>
    </citation>
    <scope>NUCLEOTIDE SEQUENCE</scope>
    <source>
        <strain evidence="1">ECLA1</strain>
    </source>
</reference>
<dbReference type="Proteomes" id="UP001283361">
    <property type="component" value="Unassembled WGS sequence"/>
</dbReference>
<comment type="caution">
    <text evidence="1">The sequence shown here is derived from an EMBL/GenBank/DDBJ whole genome shotgun (WGS) entry which is preliminary data.</text>
</comment>
<dbReference type="AlphaFoldDB" id="A0AAE1DIE6"/>
<evidence type="ECO:0000313" key="1">
    <source>
        <dbReference type="EMBL" id="KAK3771884.1"/>
    </source>
</evidence>
<gene>
    <name evidence="1" type="ORF">RRG08_064138</name>
</gene>
<accession>A0AAE1DIE6</accession>
<organism evidence="1 2">
    <name type="scientific">Elysia crispata</name>
    <name type="common">lettuce slug</name>
    <dbReference type="NCBI Taxonomy" id="231223"/>
    <lineage>
        <taxon>Eukaryota</taxon>
        <taxon>Metazoa</taxon>
        <taxon>Spiralia</taxon>
        <taxon>Lophotrochozoa</taxon>
        <taxon>Mollusca</taxon>
        <taxon>Gastropoda</taxon>
        <taxon>Heterobranchia</taxon>
        <taxon>Euthyneura</taxon>
        <taxon>Panpulmonata</taxon>
        <taxon>Sacoglossa</taxon>
        <taxon>Placobranchoidea</taxon>
        <taxon>Plakobranchidae</taxon>
        <taxon>Elysia</taxon>
    </lineage>
</organism>